<dbReference type="InterPro" id="IPR041735">
    <property type="entry name" value="4OHPhenylPyrv_dOase_C"/>
</dbReference>
<feature type="binding site" evidence="5">
    <location>
        <position position="188"/>
    </location>
    <ligand>
        <name>Fe cation</name>
        <dbReference type="ChEBI" id="CHEBI:24875"/>
    </ligand>
</feature>
<name>A0A1I7B146_9FLAO</name>
<dbReference type="PANTHER" id="PTHR11959">
    <property type="entry name" value="4-HYDROXYPHENYLPYRUVATE DIOXYGENASE"/>
    <property type="match status" value="1"/>
</dbReference>
<organism evidence="7 8">
    <name type="scientific">Lishizhenia tianjinensis</name>
    <dbReference type="NCBI Taxonomy" id="477690"/>
    <lineage>
        <taxon>Bacteria</taxon>
        <taxon>Pseudomonadati</taxon>
        <taxon>Bacteroidota</taxon>
        <taxon>Flavobacteriia</taxon>
        <taxon>Flavobacteriales</taxon>
        <taxon>Crocinitomicaceae</taxon>
        <taxon>Lishizhenia</taxon>
    </lineage>
</organism>
<dbReference type="InterPro" id="IPR029068">
    <property type="entry name" value="Glyas_Bleomycin-R_OHBP_Dase"/>
</dbReference>
<accession>A0A1I7B146</accession>
<evidence type="ECO:0000313" key="7">
    <source>
        <dbReference type="EMBL" id="SFT80936.1"/>
    </source>
</evidence>
<keyword evidence="2 5" id="KW-0479">Metal-binding</keyword>
<keyword evidence="8" id="KW-1185">Reference proteome</keyword>
<reference evidence="7 8" key="1">
    <citation type="submission" date="2016-10" db="EMBL/GenBank/DDBJ databases">
        <authorList>
            <person name="de Groot N.N."/>
        </authorList>
    </citation>
    <scope>NUCLEOTIDE SEQUENCE [LARGE SCALE GENOMIC DNA]</scope>
    <source>
        <strain evidence="7 8">CGMCC 1.7005</strain>
    </source>
</reference>
<keyword evidence="7" id="KW-0560">Oxidoreductase</keyword>
<dbReference type="STRING" id="477690.SAMN05216474_2455"/>
<dbReference type="Gene3D" id="3.10.180.10">
    <property type="entry name" value="2,3-Dihydroxybiphenyl 1,2-Dioxygenase, domain 1"/>
    <property type="match status" value="2"/>
</dbReference>
<dbReference type="FunFam" id="3.10.180.10:FF:000001">
    <property type="entry name" value="4-hydroxyphenylpyruvate dioxygenase"/>
    <property type="match status" value="1"/>
</dbReference>
<feature type="binding site" evidence="5">
    <location>
        <position position="271"/>
    </location>
    <ligand>
        <name>Fe cation</name>
        <dbReference type="ChEBI" id="CHEBI:24875"/>
    </ligand>
</feature>
<dbReference type="NCBIfam" id="TIGR01263">
    <property type="entry name" value="4HPPD"/>
    <property type="match status" value="1"/>
</dbReference>
<dbReference type="PIRSF" id="PIRSF009283">
    <property type="entry name" value="HPP_dOase"/>
    <property type="match status" value="1"/>
</dbReference>
<feature type="binding site" evidence="5">
    <location>
        <position position="355"/>
    </location>
    <ligand>
        <name>Fe cation</name>
        <dbReference type="ChEBI" id="CHEBI:24875"/>
    </ligand>
</feature>
<dbReference type="OrthoDB" id="9780241at2"/>
<evidence type="ECO:0000256" key="1">
    <source>
        <dbReference type="ARBA" id="ARBA00005877"/>
    </source>
</evidence>
<comment type="cofactor">
    <cofactor evidence="5">
        <name>Fe cation</name>
        <dbReference type="ChEBI" id="CHEBI:24875"/>
    </cofactor>
    <text evidence="5">Binds 1 Fe cation per subunit.</text>
</comment>
<comment type="similarity">
    <text evidence="1">Belongs to the 4HPPD family.</text>
</comment>
<dbReference type="InterPro" id="IPR037523">
    <property type="entry name" value="VOC_core"/>
</dbReference>
<dbReference type="PROSITE" id="PS51819">
    <property type="entry name" value="VOC"/>
    <property type="match status" value="2"/>
</dbReference>
<evidence type="ECO:0000259" key="6">
    <source>
        <dbReference type="PROSITE" id="PS51819"/>
    </source>
</evidence>
<dbReference type="Pfam" id="PF00903">
    <property type="entry name" value="Glyoxalase"/>
    <property type="match status" value="1"/>
</dbReference>
<keyword evidence="7" id="KW-0223">Dioxygenase</keyword>
<dbReference type="InterPro" id="IPR004360">
    <property type="entry name" value="Glyas_Fos-R_dOase_dom"/>
</dbReference>
<dbReference type="EMBL" id="FPAS01000004">
    <property type="protein sequence ID" value="SFT80936.1"/>
    <property type="molecule type" value="Genomic_DNA"/>
</dbReference>
<evidence type="ECO:0000256" key="4">
    <source>
        <dbReference type="ARBA" id="ARBA00023004"/>
    </source>
</evidence>
<dbReference type="AlphaFoldDB" id="A0A1I7B146"/>
<evidence type="ECO:0000256" key="5">
    <source>
        <dbReference type="PIRSR" id="PIRSR009283-1"/>
    </source>
</evidence>
<dbReference type="GO" id="GO:0046872">
    <property type="term" value="F:metal ion binding"/>
    <property type="evidence" value="ECO:0007669"/>
    <property type="project" value="UniProtKB-KW"/>
</dbReference>
<dbReference type="Pfam" id="PF13669">
    <property type="entry name" value="Glyoxalase_4"/>
    <property type="match status" value="1"/>
</dbReference>
<dbReference type="GO" id="GO:0003868">
    <property type="term" value="F:4-hydroxyphenylpyruvate dioxygenase activity"/>
    <property type="evidence" value="ECO:0007669"/>
    <property type="project" value="InterPro"/>
</dbReference>
<dbReference type="CDD" id="cd08342">
    <property type="entry name" value="HPPD_N_like"/>
    <property type="match status" value="1"/>
</dbReference>
<dbReference type="SUPFAM" id="SSF54593">
    <property type="entry name" value="Glyoxalase/Bleomycin resistance protein/Dihydroxybiphenyl dioxygenase"/>
    <property type="match status" value="1"/>
</dbReference>
<proteinExistence type="inferred from homology"/>
<dbReference type="Proteomes" id="UP000236454">
    <property type="component" value="Unassembled WGS sequence"/>
</dbReference>
<evidence type="ECO:0000256" key="3">
    <source>
        <dbReference type="ARBA" id="ARBA00022737"/>
    </source>
</evidence>
<feature type="domain" description="VOC" evidence="6">
    <location>
        <begin position="28"/>
        <end position="158"/>
    </location>
</feature>
<protein>
    <submittedName>
        <fullName evidence="7">4-hydroxyphenylpyruvate dioxygenase</fullName>
    </submittedName>
</protein>
<dbReference type="RefSeq" id="WP_090250476.1">
    <property type="nucleotide sequence ID" value="NZ_FPAS01000004.1"/>
</dbReference>
<keyword evidence="7" id="KW-0670">Pyruvate</keyword>
<dbReference type="GO" id="GO:0006572">
    <property type="term" value="P:L-tyrosine catabolic process"/>
    <property type="evidence" value="ECO:0007669"/>
    <property type="project" value="TreeGrafter"/>
</dbReference>
<evidence type="ECO:0000313" key="8">
    <source>
        <dbReference type="Proteomes" id="UP000236454"/>
    </source>
</evidence>
<dbReference type="InterPro" id="IPR041736">
    <property type="entry name" value="4OHPhenylPyrv_dOase_N"/>
</dbReference>
<keyword evidence="4 5" id="KW-0408">Iron</keyword>
<evidence type="ECO:0000256" key="2">
    <source>
        <dbReference type="ARBA" id="ARBA00022723"/>
    </source>
</evidence>
<sequence length="387" mass="44055">MSKKEVKSVDYGLEKIFEGAQDFLPLLGTDYVEFYVGNAKQAAHFYKTAFGFQSLAYKGLETGSKDEVSYVLVQDKIRLVLTTPLNSKSPINDHIVKHGDGVKVVALWVEDARKAYEETTSRGAKSYMEPVVETDEHGEVVRAGIYTYGETVHMFVERKNYNGTFLPGFREWKSDYNPTPVGLKYIDHMVGNVGWNQMNVWVKWYEDVMGFENFLSFDDKQIHTEYSALMSKVMSNGNGRIKFPINEPAKAAKKSQIEEYLDFYEGAGVQHIAVATDDIIETVSQLKARGVEFLPPPPQAYYDMIPERLGEHRDMMKEDISKLQELSIMVDADEEGYLLQIFTKPVEDRPTLFFEIIQRMGARGFGAGNFKALFESIEREQANRGTL</sequence>
<gene>
    <name evidence="7" type="ORF">SAMN05216474_2455</name>
</gene>
<dbReference type="InterPro" id="IPR005956">
    <property type="entry name" value="4OHPhenylPyrv_dOase"/>
</dbReference>
<feature type="domain" description="VOC" evidence="6">
    <location>
        <begin position="185"/>
        <end position="344"/>
    </location>
</feature>
<dbReference type="PANTHER" id="PTHR11959:SF1">
    <property type="entry name" value="4-HYDROXYPHENYLPYRUVATE DIOXYGENASE"/>
    <property type="match status" value="1"/>
</dbReference>
<keyword evidence="3" id="KW-0677">Repeat</keyword>
<dbReference type="CDD" id="cd07250">
    <property type="entry name" value="HPPD_C_like"/>
    <property type="match status" value="1"/>
</dbReference>